<sequence length="103" mass="11522">MSKVMAGAVMTAHPGALNIAIKPGMLKAINQSMAQPWMIFGRKLSVMVSINSRKAKPDTFENPLQLTQSELESLKLDMQSSLKQMKERSVRTRFETKDDKLIA</sequence>
<reference evidence="1 2" key="1">
    <citation type="submission" date="2015-12" db="EMBL/GenBank/DDBJ databases">
        <title>Genome sequence of Thalassospira xiamenensis MCCC 1A03005.</title>
        <authorList>
            <person name="Lu L."/>
            <person name="Lai Q."/>
            <person name="Shao Z."/>
            <person name="Qian P."/>
        </authorList>
    </citation>
    <scope>NUCLEOTIDE SEQUENCE [LARGE SCALE GENOMIC DNA]</scope>
    <source>
        <strain evidence="1 2">MCCC 1A03005</strain>
    </source>
</reference>
<keyword evidence="2" id="KW-1185">Reference proteome</keyword>
<comment type="caution">
    <text evidence="1">The sequence shown here is derived from an EMBL/GenBank/DDBJ whole genome shotgun (WGS) entry which is preliminary data.</text>
</comment>
<dbReference type="Proteomes" id="UP000076167">
    <property type="component" value="Unassembled WGS sequence"/>
</dbReference>
<accession>A0ABR5XZ06</accession>
<dbReference type="EMBL" id="LPXL01000041">
    <property type="protein sequence ID" value="KZD00862.1"/>
    <property type="molecule type" value="Genomic_DNA"/>
</dbReference>
<evidence type="ECO:0000313" key="2">
    <source>
        <dbReference type="Proteomes" id="UP000076167"/>
    </source>
</evidence>
<protein>
    <submittedName>
        <fullName evidence="1">Uncharacterized protein</fullName>
    </submittedName>
</protein>
<evidence type="ECO:0000313" key="1">
    <source>
        <dbReference type="EMBL" id="KZD00862.1"/>
    </source>
</evidence>
<dbReference type="RefSeq" id="WP_063095939.1">
    <property type="nucleotide sequence ID" value="NZ_LPXL01000041.1"/>
</dbReference>
<organism evidence="1 2">
    <name type="scientific">Thalassospira xiamenensis</name>
    <dbReference type="NCBI Taxonomy" id="220697"/>
    <lineage>
        <taxon>Bacteria</taxon>
        <taxon>Pseudomonadati</taxon>
        <taxon>Pseudomonadota</taxon>
        <taxon>Alphaproteobacteria</taxon>
        <taxon>Rhodospirillales</taxon>
        <taxon>Thalassospiraceae</taxon>
        <taxon>Thalassospira</taxon>
    </lineage>
</organism>
<gene>
    <name evidence="1" type="ORF">AUP40_21310</name>
</gene>
<proteinExistence type="predicted"/>
<name>A0ABR5XZ06_9PROT</name>